<dbReference type="AlphaFoldDB" id="A0A7R9IH08"/>
<protein>
    <submittedName>
        <fullName evidence="1">Uncharacterized protein</fullName>
    </submittedName>
</protein>
<dbReference type="Pfam" id="PF10300">
    <property type="entry name" value="Iml2-TPR_39"/>
    <property type="match status" value="1"/>
</dbReference>
<gene>
    <name evidence="1" type="ORF">TTEB3V08_LOCUS6273</name>
</gene>
<name>A0A7R9IH08_9NEOP</name>
<dbReference type="EMBL" id="OE002179">
    <property type="protein sequence ID" value="CAD7458290.1"/>
    <property type="molecule type" value="Genomic_DNA"/>
</dbReference>
<reference evidence="1" key="1">
    <citation type="submission" date="2020-11" db="EMBL/GenBank/DDBJ databases">
        <authorList>
            <person name="Tran Van P."/>
        </authorList>
    </citation>
    <scope>NUCLEOTIDE SEQUENCE</scope>
</reference>
<dbReference type="InterPro" id="IPR019412">
    <property type="entry name" value="IML2/TPR_39"/>
</dbReference>
<accession>A0A7R9IH08</accession>
<dbReference type="PANTHER" id="PTHR10306">
    <property type="entry name" value="SYNAPTOPHYSIN"/>
    <property type="match status" value="1"/>
</dbReference>
<proteinExistence type="predicted"/>
<evidence type="ECO:0000313" key="1">
    <source>
        <dbReference type="EMBL" id="CAD7458290.1"/>
    </source>
</evidence>
<dbReference type="GO" id="GO:0030672">
    <property type="term" value="C:synaptic vesicle membrane"/>
    <property type="evidence" value="ECO:0007669"/>
    <property type="project" value="TreeGrafter"/>
</dbReference>
<dbReference type="InterPro" id="IPR001285">
    <property type="entry name" value="Synaptophysin/porin"/>
</dbReference>
<sequence>MEALSIMLRIEGNLKQAPGSVGTAIVDKLLRVLQQKSNRRVDLSMRDHQHHRRRNCVRFPEILTLRCPVGISWRDPNQCGRLTIEEVNLLLRGGSVKNHLGKTTSSSHDRDSNLNLPVLSSLAQHETSTLANYITKAGKIFIRNYKMFLDFNINFVNPSKLKYYKITSTAEWKESGKPFKETHPWYTRPGLSHALPVIGSLVYWESNALSHVATEADKSSGDYLVQRKPIQPAMGAKFGVFKEPRGVMRILQFIFSICAFATTTGFTSFVLLNIPCGPLESLEVGVNLEYSYPFRLDHVQQQQKCPANESEPLTFHLVGDFSSDAQFFVATEGIEKIAGNEFSWFYVISKNRPEAAVELRKADWEGYQKVDSNSHWIASGVGSYGRFVGMNALAKMLGFLNFFLWASDLWFLYKETSWFKLKQGSIVRERILVLQLIVTDLIPASGSTFATDLRLSVCYRYHLEKHIISDSDPLDILEVNGLNLVELEDDYCYNASDDEKNGADENRNEEGEEDLFLEFISEEFSRPFSMDLDVAMEEARAAVNFFFNNKFDEARAILKPWADTSMYHAQHIEAASEALRQCVAVCNKYRKKNTITESLGKIVKKANYDNYSPERLNVEEVYLHLCGERVENHIGINTLSTPNWDSNLNLPVFGSPIYSESGALDHVATEMGFRSTMGGLIEFDSDKINNKMKPIGMYSVYVPLRSLKIPNFSHPEKIRHLGKTLAITLDHERRIKTTFP</sequence>
<dbReference type="PRINTS" id="PR00220">
    <property type="entry name" value="SYNAPTOPHYSN"/>
</dbReference>
<organism evidence="1">
    <name type="scientific">Timema tahoe</name>
    <dbReference type="NCBI Taxonomy" id="61484"/>
    <lineage>
        <taxon>Eukaryota</taxon>
        <taxon>Metazoa</taxon>
        <taxon>Ecdysozoa</taxon>
        <taxon>Arthropoda</taxon>
        <taxon>Hexapoda</taxon>
        <taxon>Insecta</taxon>
        <taxon>Pterygota</taxon>
        <taxon>Neoptera</taxon>
        <taxon>Polyneoptera</taxon>
        <taxon>Phasmatodea</taxon>
        <taxon>Timematodea</taxon>
        <taxon>Timematoidea</taxon>
        <taxon>Timematidae</taxon>
        <taxon>Timema</taxon>
    </lineage>
</organism>
<dbReference type="PANTHER" id="PTHR10306:SF17">
    <property type="entry name" value="MARVEL DOMAIN-CONTAINING PROTEIN"/>
    <property type="match status" value="1"/>
</dbReference>